<dbReference type="Gene3D" id="3.40.50.1240">
    <property type="entry name" value="Phosphoglycerate mutase-like"/>
    <property type="match status" value="1"/>
</dbReference>
<keyword evidence="2" id="KW-1185">Reference proteome</keyword>
<evidence type="ECO:0000313" key="2">
    <source>
        <dbReference type="Proteomes" id="UP000321577"/>
    </source>
</evidence>
<proteinExistence type="predicted"/>
<accession>A0A512M633</accession>
<protein>
    <recommendedName>
        <fullName evidence="3">Phosphoglycerate mutase</fullName>
    </recommendedName>
</protein>
<dbReference type="EMBL" id="BKAG01000008">
    <property type="protein sequence ID" value="GEP42196.1"/>
    <property type="molecule type" value="Genomic_DNA"/>
</dbReference>
<gene>
    <name evidence="1" type="ORF">BGE01nite_14870</name>
</gene>
<dbReference type="AlphaFoldDB" id="A0A512M633"/>
<dbReference type="InterPro" id="IPR013078">
    <property type="entry name" value="His_Pase_superF_clade-1"/>
</dbReference>
<comment type="caution">
    <text evidence="1">The sequence shown here is derived from an EMBL/GenBank/DDBJ whole genome shotgun (WGS) entry which is preliminary data.</text>
</comment>
<evidence type="ECO:0008006" key="3">
    <source>
        <dbReference type="Google" id="ProtNLM"/>
    </source>
</evidence>
<evidence type="ECO:0000313" key="1">
    <source>
        <dbReference type="EMBL" id="GEP42196.1"/>
    </source>
</evidence>
<organism evidence="1 2">
    <name type="scientific">Brevifollis gellanilyticus</name>
    <dbReference type="NCBI Taxonomy" id="748831"/>
    <lineage>
        <taxon>Bacteria</taxon>
        <taxon>Pseudomonadati</taxon>
        <taxon>Verrucomicrobiota</taxon>
        <taxon>Verrucomicrobiia</taxon>
        <taxon>Verrucomicrobiales</taxon>
        <taxon>Verrucomicrobiaceae</taxon>
    </lineage>
</organism>
<dbReference type="RefSeq" id="WP_281292040.1">
    <property type="nucleotide sequence ID" value="NZ_BKAG01000008.1"/>
</dbReference>
<dbReference type="SUPFAM" id="SSF53254">
    <property type="entry name" value="Phosphoglycerate mutase-like"/>
    <property type="match status" value="1"/>
</dbReference>
<dbReference type="Proteomes" id="UP000321577">
    <property type="component" value="Unassembled WGS sequence"/>
</dbReference>
<sequence>MTAGDLHVWRQRYDEADVRPAAVEDESTRWSRCYVSSMTRAQATARAMWSGEAITRHELREVEFAPFATGGLRLPVWLWSRLVQLAWLTGHSSQRSLRDDFRGRVLAVADLIESDKEDILVISHAGMMLFLSRELRKRGFRGPKLGVAKHAQIHIFERL</sequence>
<dbReference type="InterPro" id="IPR029033">
    <property type="entry name" value="His_PPase_superfam"/>
</dbReference>
<reference evidence="1 2" key="1">
    <citation type="submission" date="2019-07" db="EMBL/GenBank/DDBJ databases">
        <title>Whole genome shotgun sequence of Brevifollis gellanilyticus NBRC 108608.</title>
        <authorList>
            <person name="Hosoyama A."/>
            <person name="Uohara A."/>
            <person name="Ohji S."/>
            <person name="Ichikawa N."/>
        </authorList>
    </citation>
    <scope>NUCLEOTIDE SEQUENCE [LARGE SCALE GENOMIC DNA]</scope>
    <source>
        <strain evidence="1 2">NBRC 108608</strain>
    </source>
</reference>
<dbReference type="Pfam" id="PF00300">
    <property type="entry name" value="His_Phos_1"/>
    <property type="match status" value="1"/>
</dbReference>
<name>A0A512M633_9BACT</name>